<dbReference type="EMBL" id="JRES01001383">
    <property type="protein sequence ID" value="KNC23241.1"/>
    <property type="molecule type" value="Genomic_DNA"/>
</dbReference>
<dbReference type="OrthoDB" id="8923679at2759"/>
<reference evidence="1 2" key="1">
    <citation type="journal article" date="2015" name="Nat. Commun.">
        <title>Lucilia cuprina genome unlocks parasitic fly biology to underpin future interventions.</title>
        <authorList>
            <person name="Anstead C.A."/>
            <person name="Korhonen P.K."/>
            <person name="Young N.D."/>
            <person name="Hall R.S."/>
            <person name="Jex A.R."/>
            <person name="Murali S.C."/>
            <person name="Hughes D.S."/>
            <person name="Lee S.F."/>
            <person name="Perry T."/>
            <person name="Stroehlein A.J."/>
            <person name="Ansell B.R."/>
            <person name="Breugelmans B."/>
            <person name="Hofmann A."/>
            <person name="Qu J."/>
            <person name="Dugan S."/>
            <person name="Lee S.L."/>
            <person name="Chao H."/>
            <person name="Dinh H."/>
            <person name="Han Y."/>
            <person name="Doddapaneni H.V."/>
            <person name="Worley K.C."/>
            <person name="Muzny D.M."/>
            <person name="Ioannidis P."/>
            <person name="Waterhouse R.M."/>
            <person name="Zdobnov E.M."/>
            <person name="James P.J."/>
            <person name="Bagnall N.H."/>
            <person name="Kotze A.C."/>
            <person name="Gibbs R.A."/>
            <person name="Richards S."/>
            <person name="Batterham P."/>
            <person name="Gasser R.B."/>
        </authorList>
    </citation>
    <scope>NUCLEOTIDE SEQUENCE [LARGE SCALE GENOMIC DNA]</scope>
    <source>
        <strain evidence="1 2">LS</strain>
        <tissue evidence="1">Full body</tissue>
    </source>
</reference>
<evidence type="ECO:0000313" key="2">
    <source>
        <dbReference type="Proteomes" id="UP000037069"/>
    </source>
</evidence>
<sequence>MEELERRFNENFFKSCHNCKCSSTTMLSKSKINLWIILTIFAVLLQINSCHSLEDDDVVDYHDDDDDEKMLMMMKTKIATKNQHHHHY</sequence>
<proteinExistence type="predicted"/>
<evidence type="ECO:0000313" key="1">
    <source>
        <dbReference type="EMBL" id="KNC23241.1"/>
    </source>
</evidence>
<keyword evidence="2" id="KW-1185">Reference proteome</keyword>
<accession>A0A0L0BT91</accession>
<dbReference type="Proteomes" id="UP000037069">
    <property type="component" value="Unassembled WGS sequence"/>
</dbReference>
<gene>
    <name evidence="1" type="ORF">FF38_01056</name>
</gene>
<comment type="caution">
    <text evidence="1">The sequence shown here is derived from an EMBL/GenBank/DDBJ whole genome shotgun (WGS) entry which is preliminary data.</text>
</comment>
<organism evidence="1 2">
    <name type="scientific">Lucilia cuprina</name>
    <name type="common">Green bottle fly</name>
    <name type="synonym">Australian sheep blowfly</name>
    <dbReference type="NCBI Taxonomy" id="7375"/>
    <lineage>
        <taxon>Eukaryota</taxon>
        <taxon>Metazoa</taxon>
        <taxon>Ecdysozoa</taxon>
        <taxon>Arthropoda</taxon>
        <taxon>Hexapoda</taxon>
        <taxon>Insecta</taxon>
        <taxon>Pterygota</taxon>
        <taxon>Neoptera</taxon>
        <taxon>Endopterygota</taxon>
        <taxon>Diptera</taxon>
        <taxon>Brachycera</taxon>
        <taxon>Muscomorpha</taxon>
        <taxon>Oestroidea</taxon>
        <taxon>Calliphoridae</taxon>
        <taxon>Luciliinae</taxon>
        <taxon>Lucilia</taxon>
    </lineage>
</organism>
<dbReference type="AlphaFoldDB" id="A0A0L0BT91"/>
<protein>
    <submittedName>
        <fullName evidence="1">Uncharacterized protein</fullName>
    </submittedName>
</protein>
<name>A0A0L0BT91_LUCCU</name>